<evidence type="ECO:0000256" key="13">
    <source>
        <dbReference type="RuleBase" id="RU004196"/>
    </source>
</evidence>
<dbReference type="RefSeq" id="XP_049263121.1">
    <property type="nucleotide sequence ID" value="XM_049407441.1"/>
</dbReference>
<evidence type="ECO:0000256" key="6">
    <source>
        <dbReference type="ARBA" id="ARBA00022737"/>
    </source>
</evidence>
<evidence type="ECO:0000256" key="10">
    <source>
        <dbReference type="ARBA" id="ARBA00023242"/>
    </source>
</evidence>
<keyword evidence="6" id="KW-0677">Repeat</keyword>
<dbReference type="PROSITE" id="PS00697">
    <property type="entry name" value="DNA_LIGASE_A1"/>
    <property type="match status" value="1"/>
</dbReference>
<dbReference type="GO" id="GO:0006310">
    <property type="term" value="P:DNA recombination"/>
    <property type="evidence" value="ECO:0007669"/>
    <property type="project" value="UniProtKB-KW"/>
</dbReference>
<gene>
    <name evidence="16" type="ORF">J8A68_003572</name>
</gene>
<dbReference type="PROSITE" id="PS50172">
    <property type="entry name" value="BRCT"/>
    <property type="match status" value="2"/>
</dbReference>
<proteinExistence type="inferred from homology"/>
<keyword evidence="9 12" id="KW-0234">DNA repair</keyword>
<feature type="domain" description="BRCT" evidence="15">
    <location>
        <begin position="676"/>
        <end position="773"/>
    </location>
</feature>
<dbReference type="GO" id="GO:0003677">
    <property type="term" value="F:DNA binding"/>
    <property type="evidence" value="ECO:0007669"/>
    <property type="project" value="InterPro"/>
</dbReference>
<dbReference type="CDD" id="cd07903">
    <property type="entry name" value="Adenylation_DNA_ligase_IV"/>
    <property type="match status" value="1"/>
</dbReference>
<reference evidence="16 17" key="1">
    <citation type="journal article" date="2021" name="DNA Res.">
        <title>Genome analysis of Candida subhashii reveals its hybrid nature and dual mitochondrial genome conformations.</title>
        <authorList>
            <person name="Mixao V."/>
            <person name="Hegedusova E."/>
            <person name="Saus E."/>
            <person name="Pryszcz L.P."/>
            <person name="Cillingova A."/>
            <person name="Nosek J."/>
            <person name="Gabaldon T."/>
        </authorList>
    </citation>
    <scope>NUCLEOTIDE SEQUENCE [LARGE SCALE GENOMIC DNA]</scope>
    <source>
        <strain evidence="16 17">CBS 10753</strain>
    </source>
</reference>
<name>A0A8J5QLZ5_9ASCO</name>
<dbReference type="GO" id="GO:0006297">
    <property type="term" value="P:nucleotide-excision repair, DNA gap filling"/>
    <property type="evidence" value="ECO:0007669"/>
    <property type="project" value="TreeGrafter"/>
</dbReference>
<evidence type="ECO:0000256" key="9">
    <source>
        <dbReference type="ARBA" id="ARBA00023204"/>
    </source>
</evidence>
<dbReference type="GO" id="GO:0005524">
    <property type="term" value="F:ATP binding"/>
    <property type="evidence" value="ECO:0007669"/>
    <property type="project" value="UniProtKB-KW"/>
</dbReference>
<dbReference type="InterPro" id="IPR016059">
    <property type="entry name" value="DNA_ligase_ATP-dep_CS"/>
</dbReference>
<accession>A0A8J5QLZ5</accession>
<keyword evidence="17" id="KW-1185">Reference proteome</keyword>
<dbReference type="GeneID" id="73470372"/>
<dbReference type="InterPro" id="IPR000977">
    <property type="entry name" value="DNA_ligase_ATP-dep"/>
</dbReference>
<dbReference type="GO" id="GO:0003910">
    <property type="term" value="F:DNA ligase (ATP) activity"/>
    <property type="evidence" value="ECO:0007669"/>
    <property type="project" value="UniProtKB-EC"/>
</dbReference>
<evidence type="ECO:0000313" key="17">
    <source>
        <dbReference type="Proteomes" id="UP000694255"/>
    </source>
</evidence>
<dbReference type="InterPro" id="IPR012309">
    <property type="entry name" value="DNA_ligase_ATP-dep_C"/>
</dbReference>
<evidence type="ECO:0000256" key="4">
    <source>
        <dbReference type="ARBA" id="ARBA00022598"/>
    </source>
</evidence>
<comment type="cofactor">
    <cofactor evidence="1">
        <name>Mg(2+)</name>
        <dbReference type="ChEBI" id="CHEBI:18420"/>
    </cofactor>
</comment>
<dbReference type="GO" id="GO:0006303">
    <property type="term" value="P:double-strand break repair via nonhomologous end joining"/>
    <property type="evidence" value="ECO:0007669"/>
    <property type="project" value="TreeGrafter"/>
</dbReference>
<keyword evidence="10" id="KW-0539">Nucleus</keyword>
<keyword evidence="5" id="KW-0479">Metal-binding</keyword>
<protein>
    <recommendedName>
        <fullName evidence="12">DNA ligase</fullName>
        <ecNumber evidence="12">6.5.1.1</ecNumber>
    </recommendedName>
</protein>
<evidence type="ECO:0000256" key="3">
    <source>
        <dbReference type="ARBA" id="ARBA00007572"/>
    </source>
</evidence>
<keyword evidence="12" id="KW-0547">Nucleotide-binding</keyword>
<dbReference type="Pfam" id="PF01068">
    <property type="entry name" value="DNA_ligase_A_M"/>
    <property type="match status" value="1"/>
</dbReference>
<organism evidence="16 17">
    <name type="scientific">[Candida] subhashii</name>
    <dbReference type="NCBI Taxonomy" id="561895"/>
    <lineage>
        <taxon>Eukaryota</taxon>
        <taxon>Fungi</taxon>
        <taxon>Dikarya</taxon>
        <taxon>Ascomycota</taxon>
        <taxon>Saccharomycotina</taxon>
        <taxon>Pichiomycetes</taxon>
        <taxon>Debaryomycetaceae</taxon>
        <taxon>Spathaspora</taxon>
    </lineage>
</organism>
<keyword evidence="7 12" id="KW-0227">DNA damage</keyword>
<keyword evidence="4 12" id="KW-0436">Ligase</keyword>
<dbReference type="PROSITE" id="PS50160">
    <property type="entry name" value="DNA_LIGASE_A3"/>
    <property type="match status" value="1"/>
</dbReference>
<evidence type="ECO:0000259" key="14">
    <source>
        <dbReference type="PROSITE" id="PS50160"/>
    </source>
</evidence>
<evidence type="ECO:0000256" key="11">
    <source>
        <dbReference type="ARBA" id="ARBA00034003"/>
    </source>
</evidence>
<evidence type="ECO:0000256" key="1">
    <source>
        <dbReference type="ARBA" id="ARBA00001946"/>
    </source>
</evidence>
<keyword evidence="12" id="KW-0233">DNA recombination</keyword>
<dbReference type="NCBIfam" id="TIGR00574">
    <property type="entry name" value="dnl1"/>
    <property type="match status" value="1"/>
</dbReference>
<dbReference type="InterPro" id="IPR029710">
    <property type="entry name" value="LIG4"/>
</dbReference>
<comment type="caution">
    <text evidence="16">The sequence shown here is derived from an EMBL/GenBank/DDBJ whole genome shotgun (WGS) entry which is preliminary data.</text>
</comment>
<dbReference type="Pfam" id="PF04679">
    <property type="entry name" value="DNA_ligase_A_C"/>
    <property type="match status" value="1"/>
</dbReference>
<dbReference type="GO" id="GO:0032807">
    <property type="term" value="C:DNA ligase IV complex"/>
    <property type="evidence" value="ECO:0007669"/>
    <property type="project" value="TreeGrafter"/>
</dbReference>
<dbReference type="GO" id="GO:0046872">
    <property type="term" value="F:metal ion binding"/>
    <property type="evidence" value="ECO:0007669"/>
    <property type="project" value="UniProtKB-KW"/>
</dbReference>
<keyword evidence="8" id="KW-0460">Magnesium</keyword>
<comment type="subcellular location">
    <subcellularLocation>
        <location evidence="2">Nucleus</location>
    </subcellularLocation>
</comment>
<dbReference type="AlphaFoldDB" id="A0A8J5QLZ5"/>
<sequence>MGEGHFLDVVPIPKNNIEPSYKFLNDELFVKLDGVSKQTLGNEFRNISEKKAHIINSFIQQFKLHIGDDLYPTARLVYPDKAGRLYYIRDVTLARLIIKMYNIPKESEDHHILYNWKLQYQKTKRFTVDVEKLRDLPLQASRIIANRRNYMSETKEYTITEINNKLDELNNAKKSAEQIEILKPLFDTLTIPEVRWLFHIILKKSILGRFENYFLNSWHPDASRVYMICNDLQKTVNYLLDPNKRVDPKLLCIHPTYRFKPQLAQKLTKSYDKTVKDLQKLVDMDPQTSELFEKLDLENKFYIEEKMDGDRMVLHKQGKNFKFYSRRLKDYSFLYGENLEFGSLTKYLQNAFPDNVHSVVLDGEMVAYDYKRKAILPFGTLKSSAIQESVRQYTTIDQYDNQSSYPYYLIFDILHLNGRNLTNHPLFFRKNVLSKIINPIPHRFEVHEARIGSSVEDIKKAIRDIVKTRSEGLVLKHVQSKYLVGFRNPQWIKLKPEYLEKFGENLDLTIIGKIPGVKNSYMMGLKNEPDGAFYSFVQVANGFTNDEYDKIERLTHGKWIKTKVQTPPQSVIKFGTRQPTYWIHPRDSLVLEIKARSIDTSLEKTYAVGSSLHNNYCRRIREDKTVHECVTMQEYLEIKARYSTELNKSQNAVLKRKQLRSLGSFSDEPLYKKVKIESNLFSKFNFIIVSDKVDQVTGERTSREELMKLVKKFGGKLIHAIDILSADHTVIITEKNLPLCEQYTSKGIDLIRPRWIFECINRNQIVQLEPCFIFSTPDWDRFERGKIDVYGDSYVIHHPITGLSIPLLSPEQINQARDVHADEWGETLPKLYLFYQLRFFVVGQGMASDMLKDRIERYNGEISDKYLDVSYIVIPRWQDEHNRDVIMDIVNEISSTISKELKFGAESLVTRLPNIVNQGFVDQCIKENTIVDPEDFKFY</sequence>
<comment type="catalytic activity">
    <reaction evidence="11 12">
        <text>ATP + (deoxyribonucleotide)n-3'-hydroxyl + 5'-phospho-(deoxyribonucleotide)m = (deoxyribonucleotide)n+m + AMP + diphosphate.</text>
        <dbReference type="EC" id="6.5.1.1"/>
    </reaction>
</comment>
<dbReference type="CDD" id="cd07968">
    <property type="entry name" value="OBF_DNA_ligase_IV"/>
    <property type="match status" value="1"/>
</dbReference>
<evidence type="ECO:0000313" key="16">
    <source>
        <dbReference type="EMBL" id="KAG7662888.1"/>
    </source>
</evidence>
<dbReference type="SMART" id="SM00292">
    <property type="entry name" value="BRCT"/>
    <property type="match status" value="2"/>
</dbReference>
<dbReference type="PANTHER" id="PTHR45997:SF1">
    <property type="entry name" value="DNA LIGASE 4"/>
    <property type="match status" value="1"/>
</dbReference>
<comment type="similarity">
    <text evidence="3 13">Belongs to the ATP-dependent DNA ligase family.</text>
</comment>
<evidence type="ECO:0000259" key="15">
    <source>
        <dbReference type="PROSITE" id="PS50172"/>
    </source>
</evidence>
<dbReference type="InterPro" id="IPR012310">
    <property type="entry name" value="DNA_ligase_ATP-dep_cent"/>
</dbReference>
<dbReference type="OrthoDB" id="151490at2759"/>
<evidence type="ECO:0000256" key="12">
    <source>
        <dbReference type="RuleBase" id="RU000617"/>
    </source>
</evidence>
<keyword evidence="12" id="KW-0067">ATP-binding</keyword>
<evidence type="ECO:0000256" key="5">
    <source>
        <dbReference type="ARBA" id="ARBA00022723"/>
    </source>
</evidence>
<dbReference type="Pfam" id="PF16589">
    <property type="entry name" value="BRCT_2"/>
    <property type="match status" value="1"/>
</dbReference>
<dbReference type="PANTHER" id="PTHR45997">
    <property type="entry name" value="DNA LIGASE 4"/>
    <property type="match status" value="1"/>
</dbReference>
<dbReference type="InterPro" id="IPR001357">
    <property type="entry name" value="BRCT_dom"/>
</dbReference>
<dbReference type="Pfam" id="PF04675">
    <property type="entry name" value="DNA_ligase_A_N"/>
    <property type="match status" value="1"/>
</dbReference>
<dbReference type="EC" id="6.5.1.1" evidence="12"/>
<dbReference type="InterPro" id="IPR012308">
    <property type="entry name" value="DNA_ligase_ATP-dep_N"/>
</dbReference>
<evidence type="ECO:0000256" key="7">
    <source>
        <dbReference type="ARBA" id="ARBA00022763"/>
    </source>
</evidence>
<evidence type="ECO:0000256" key="8">
    <source>
        <dbReference type="ARBA" id="ARBA00022842"/>
    </source>
</evidence>
<dbReference type="EMBL" id="JAGSYN010000159">
    <property type="protein sequence ID" value="KAG7662888.1"/>
    <property type="molecule type" value="Genomic_DNA"/>
</dbReference>
<feature type="domain" description="ATP-dependent DNA ligase family profile" evidence="14">
    <location>
        <begin position="399"/>
        <end position="527"/>
    </location>
</feature>
<dbReference type="GO" id="GO:0071897">
    <property type="term" value="P:DNA biosynthetic process"/>
    <property type="evidence" value="ECO:0007669"/>
    <property type="project" value="InterPro"/>
</dbReference>
<evidence type="ECO:0000256" key="2">
    <source>
        <dbReference type="ARBA" id="ARBA00004123"/>
    </source>
</evidence>
<dbReference type="Proteomes" id="UP000694255">
    <property type="component" value="Unassembled WGS sequence"/>
</dbReference>
<feature type="domain" description="BRCT" evidence="15">
    <location>
        <begin position="829"/>
        <end position="938"/>
    </location>
</feature>
<dbReference type="InterPro" id="IPR044125">
    <property type="entry name" value="Adenylation_DNA_ligase_IV"/>
</dbReference>